<dbReference type="Pfam" id="PF03703">
    <property type="entry name" value="bPH_2"/>
    <property type="match status" value="1"/>
</dbReference>
<dbReference type="EMBL" id="CP023482">
    <property type="protein sequence ID" value="ATH96786.1"/>
    <property type="molecule type" value="Genomic_DNA"/>
</dbReference>
<dbReference type="Proteomes" id="UP000815698">
    <property type="component" value="Chromosome"/>
</dbReference>
<dbReference type="InterPro" id="IPR005182">
    <property type="entry name" value="YdbS-like_PH"/>
</dbReference>
<feature type="transmembrane region" description="Helical" evidence="1">
    <location>
        <begin position="44"/>
        <end position="64"/>
    </location>
</feature>
<proteinExistence type="predicted"/>
<evidence type="ECO:0000313" key="3">
    <source>
        <dbReference type="EMBL" id="ATH96786.1"/>
    </source>
</evidence>
<organism evidence="3 4">
    <name type="scientific">Dermabacter jinjuensis</name>
    <dbReference type="NCBI Taxonomy" id="1667168"/>
    <lineage>
        <taxon>Bacteria</taxon>
        <taxon>Bacillati</taxon>
        <taxon>Actinomycetota</taxon>
        <taxon>Actinomycetes</taxon>
        <taxon>Micrococcales</taxon>
        <taxon>Dermabacteraceae</taxon>
        <taxon>Dermabacter</taxon>
    </lineage>
</organism>
<gene>
    <name evidence="3" type="ORF">COP05_06595</name>
</gene>
<dbReference type="PANTHER" id="PTHR34473:SF3">
    <property type="entry name" value="TRANSMEMBRANE PROTEIN-RELATED"/>
    <property type="match status" value="1"/>
</dbReference>
<reference evidence="3 4" key="1">
    <citation type="journal article" date="2016" name="Int. J. Syst. Evol. Microbiol.">
        <title>Dermabacter jinjuensis sp. nov., a novel species of the genus Dermabacter isolated from a clinical specimen.</title>
        <authorList>
            <person name="Park Y.K."/>
            <person name="Lee K.M."/>
            <person name="Lee W.K."/>
            <person name="Cho M.J."/>
            <person name="Lee H.S."/>
            <person name="Cho Y.G."/>
            <person name="Lee Y.C."/>
            <person name="Lee W.K."/>
            <person name="Seong W.K."/>
            <person name="Hwang K.J."/>
        </authorList>
    </citation>
    <scope>NUCLEOTIDE SEQUENCE [LARGE SCALE GENOMIC DNA]</scope>
    <source>
        <strain evidence="3 4">32T</strain>
    </source>
</reference>
<name>A0ABM6PMH1_9MICO</name>
<keyword evidence="1" id="KW-0472">Membrane</keyword>
<dbReference type="RefSeq" id="WP_084813940.1">
    <property type="nucleotide sequence ID" value="NZ_CP023482.1"/>
</dbReference>
<sequence>MSNSVVPMPTLEAADIERRMLDEPFSATDPRTARVSPKLVKARFLGNLAWWTIFLLACIALHVVTAVFSWPWWVHLCAIPVYVLVAQSILFTPRRARALGYLTRENDIVFRQGILFRYVTIVPYGRIQNININEGPIERAFGLSTISLDTAGGSLSDVSIPGLERTEAERIRDLVTREAHEKMAAL</sequence>
<evidence type="ECO:0000256" key="1">
    <source>
        <dbReference type="SAM" id="Phobius"/>
    </source>
</evidence>
<protein>
    <recommendedName>
        <fullName evidence="2">YdbS-like PH domain-containing protein</fullName>
    </recommendedName>
</protein>
<feature type="transmembrane region" description="Helical" evidence="1">
    <location>
        <begin position="70"/>
        <end position="91"/>
    </location>
</feature>
<dbReference type="PANTHER" id="PTHR34473">
    <property type="entry name" value="UPF0699 TRANSMEMBRANE PROTEIN YDBS"/>
    <property type="match status" value="1"/>
</dbReference>
<evidence type="ECO:0000259" key="2">
    <source>
        <dbReference type="Pfam" id="PF03703"/>
    </source>
</evidence>
<keyword evidence="4" id="KW-1185">Reference proteome</keyword>
<feature type="domain" description="YdbS-like PH" evidence="2">
    <location>
        <begin position="97"/>
        <end position="174"/>
    </location>
</feature>
<evidence type="ECO:0000313" key="4">
    <source>
        <dbReference type="Proteomes" id="UP000815698"/>
    </source>
</evidence>
<accession>A0ABM6PMH1</accession>
<keyword evidence="1" id="KW-0812">Transmembrane</keyword>
<keyword evidence="1" id="KW-1133">Transmembrane helix</keyword>